<dbReference type="AlphaFoldDB" id="A0A0E9XGI3"/>
<name>A0A0E9XGI3_ANGAN</name>
<organism evidence="1">
    <name type="scientific">Anguilla anguilla</name>
    <name type="common">European freshwater eel</name>
    <name type="synonym">Muraena anguilla</name>
    <dbReference type="NCBI Taxonomy" id="7936"/>
    <lineage>
        <taxon>Eukaryota</taxon>
        <taxon>Metazoa</taxon>
        <taxon>Chordata</taxon>
        <taxon>Craniata</taxon>
        <taxon>Vertebrata</taxon>
        <taxon>Euteleostomi</taxon>
        <taxon>Actinopterygii</taxon>
        <taxon>Neopterygii</taxon>
        <taxon>Teleostei</taxon>
        <taxon>Anguilliformes</taxon>
        <taxon>Anguillidae</taxon>
        <taxon>Anguilla</taxon>
    </lineage>
</organism>
<dbReference type="EMBL" id="GBXM01007627">
    <property type="protein sequence ID" value="JAI00951.1"/>
    <property type="molecule type" value="Transcribed_RNA"/>
</dbReference>
<reference evidence="1" key="1">
    <citation type="submission" date="2014-11" db="EMBL/GenBank/DDBJ databases">
        <authorList>
            <person name="Amaro Gonzalez C."/>
        </authorList>
    </citation>
    <scope>NUCLEOTIDE SEQUENCE</scope>
</reference>
<evidence type="ECO:0000313" key="1">
    <source>
        <dbReference type="EMBL" id="JAI00951.1"/>
    </source>
</evidence>
<reference evidence="1" key="2">
    <citation type="journal article" date="2015" name="Fish Shellfish Immunol.">
        <title>Early steps in the European eel (Anguilla anguilla)-Vibrio vulnificus interaction in the gills: Role of the RtxA13 toxin.</title>
        <authorList>
            <person name="Callol A."/>
            <person name="Pajuelo D."/>
            <person name="Ebbesson L."/>
            <person name="Teles M."/>
            <person name="MacKenzie S."/>
            <person name="Amaro C."/>
        </authorList>
    </citation>
    <scope>NUCLEOTIDE SEQUENCE</scope>
</reference>
<protein>
    <submittedName>
        <fullName evidence="1">Uncharacterized protein</fullName>
    </submittedName>
</protein>
<proteinExistence type="predicted"/>
<sequence>MISLQCRGIFGTEKLFFCFFLEFDTFVN</sequence>
<accession>A0A0E9XGI3</accession>